<evidence type="ECO:0000256" key="6">
    <source>
        <dbReference type="ARBA" id="ARBA00061228"/>
    </source>
</evidence>
<organism evidence="10 11">
    <name type="scientific">Operophtera brumata</name>
    <name type="common">Winter moth</name>
    <name type="synonym">Phalaena brumata</name>
    <dbReference type="NCBI Taxonomy" id="104452"/>
    <lineage>
        <taxon>Eukaryota</taxon>
        <taxon>Metazoa</taxon>
        <taxon>Ecdysozoa</taxon>
        <taxon>Arthropoda</taxon>
        <taxon>Hexapoda</taxon>
        <taxon>Insecta</taxon>
        <taxon>Pterygota</taxon>
        <taxon>Neoptera</taxon>
        <taxon>Endopterygota</taxon>
        <taxon>Lepidoptera</taxon>
        <taxon>Glossata</taxon>
        <taxon>Ditrysia</taxon>
        <taxon>Geometroidea</taxon>
        <taxon>Geometridae</taxon>
        <taxon>Larentiinae</taxon>
        <taxon>Operophtera</taxon>
    </lineage>
</organism>
<evidence type="ECO:0000256" key="2">
    <source>
        <dbReference type="ARBA" id="ARBA00022525"/>
    </source>
</evidence>
<dbReference type="GO" id="GO:0042609">
    <property type="term" value="F:CD4 receptor binding"/>
    <property type="evidence" value="ECO:0007669"/>
    <property type="project" value="TreeGrafter"/>
</dbReference>
<feature type="non-terminal residue" evidence="10">
    <location>
        <position position="463"/>
    </location>
</feature>
<protein>
    <recommendedName>
        <fullName evidence="7">Hemolin</fullName>
    </recommendedName>
</protein>
<dbReference type="InterPro" id="IPR013783">
    <property type="entry name" value="Ig-like_fold"/>
</dbReference>
<evidence type="ECO:0000313" key="10">
    <source>
        <dbReference type="EMBL" id="KOB65716.1"/>
    </source>
</evidence>
<dbReference type="GO" id="GO:0050859">
    <property type="term" value="P:negative regulation of B cell receptor signaling pathway"/>
    <property type="evidence" value="ECO:0007669"/>
    <property type="project" value="TreeGrafter"/>
</dbReference>
<dbReference type="SMART" id="SM00409">
    <property type="entry name" value="IG"/>
    <property type="match status" value="3"/>
</dbReference>
<dbReference type="STRING" id="104452.A0A0L7KRP3"/>
<keyword evidence="5" id="KW-0393">Immunoglobulin domain</keyword>
<dbReference type="FunFam" id="2.60.40.10:FF:000032">
    <property type="entry name" value="palladin isoform X1"/>
    <property type="match status" value="1"/>
</dbReference>
<dbReference type="PANTHER" id="PTHR46958">
    <property type="entry name" value="B-CELL RECEPTOR CD22"/>
    <property type="match status" value="1"/>
</dbReference>
<keyword evidence="4" id="KW-0325">Glycoprotein</keyword>
<keyword evidence="11" id="KW-1185">Reference proteome</keyword>
<dbReference type="Pfam" id="PF13927">
    <property type="entry name" value="Ig_3"/>
    <property type="match status" value="1"/>
</dbReference>
<dbReference type="AlphaFoldDB" id="A0A0L7KRP3"/>
<dbReference type="SMART" id="SM00408">
    <property type="entry name" value="IGc2"/>
    <property type="match status" value="3"/>
</dbReference>
<dbReference type="InterPro" id="IPR003598">
    <property type="entry name" value="Ig_sub2"/>
</dbReference>
<dbReference type="Pfam" id="PF13895">
    <property type="entry name" value="Ig_2"/>
    <property type="match status" value="1"/>
</dbReference>
<dbReference type="InterPro" id="IPR003599">
    <property type="entry name" value="Ig_sub"/>
</dbReference>
<dbReference type="PANTHER" id="PTHR46958:SF1">
    <property type="entry name" value="B-CELL RECEPTOR CD22"/>
    <property type="match status" value="1"/>
</dbReference>
<comment type="subcellular location">
    <subcellularLocation>
        <location evidence="1">Secreted</location>
    </subcellularLocation>
</comment>
<dbReference type="EMBL" id="JTDY01006756">
    <property type="protein sequence ID" value="KOB65716.1"/>
    <property type="molecule type" value="Genomic_DNA"/>
</dbReference>
<feature type="region of interest" description="Disordered" evidence="8">
    <location>
        <begin position="316"/>
        <end position="338"/>
    </location>
</feature>
<feature type="compositionally biased region" description="Basic and acidic residues" evidence="8">
    <location>
        <begin position="323"/>
        <end position="337"/>
    </location>
</feature>
<dbReference type="PROSITE" id="PS50835">
    <property type="entry name" value="IG_LIKE"/>
    <property type="match status" value="4"/>
</dbReference>
<keyword evidence="2" id="KW-0964">Secreted</keyword>
<keyword evidence="3" id="KW-1015">Disulfide bond</keyword>
<dbReference type="GO" id="GO:0055037">
    <property type="term" value="C:recycling endosome"/>
    <property type="evidence" value="ECO:0007669"/>
    <property type="project" value="TreeGrafter"/>
</dbReference>
<feature type="domain" description="Ig-like" evidence="9">
    <location>
        <begin position="17"/>
        <end position="110"/>
    </location>
</feature>
<dbReference type="GO" id="GO:0070062">
    <property type="term" value="C:extracellular exosome"/>
    <property type="evidence" value="ECO:0007669"/>
    <property type="project" value="TreeGrafter"/>
</dbReference>
<gene>
    <name evidence="10" type="ORF">OBRU01_19848</name>
</gene>
<accession>A0A0L7KRP3</accession>
<evidence type="ECO:0000256" key="7">
    <source>
        <dbReference type="ARBA" id="ARBA00068688"/>
    </source>
</evidence>
<evidence type="ECO:0000313" key="11">
    <source>
        <dbReference type="Proteomes" id="UP000037510"/>
    </source>
</evidence>
<dbReference type="SUPFAM" id="SSF48726">
    <property type="entry name" value="Immunoglobulin"/>
    <property type="match status" value="3"/>
</dbReference>
<dbReference type="InterPro" id="IPR013098">
    <property type="entry name" value="Ig_I-set"/>
</dbReference>
<dbReference type="GO" id="GO:0005769">
    <property type="term" value="C:early endosome"/>
    <property type="evidence" value="ECO:0007669"/>
    <property type="project" value="TreeGrafter"/>
</dbReference>
<evidence type="ECO:0000256" key="4">
    <source>
        <dbReference type="ARBA" id="ARBA00023180"/>
    </source>
</evidence>
<evidence type="ECO:0000256" key="5">
    <source>
        <dbReference type="ARBA" id="ARBA00023319"/>
    </source>
</evidence>
<dbReference type="Proteomes" id="UP000037510">
    <property type="component" value="Unassembled WGS sequence"/>
</dbReference>
<feature type="domain" description="Ig-like" evidence="9">
    <location>
        <begin position="261"/>
        <end position="380"/>
    </location>
</feature>
<proteinExistence type="inferred from homology"/>
<reference evidence="10 11" key="1">
    <citation type="journal article" date="2015" name="Genome Biol. Evol.">
        <title>The genome of winter moth (Operophtera brumata) provides a genomic perspective on sexual dimorphism and phenology.</title>
        <authorList>
            <person name="Derks M.F."/>
            <person name="Smit S."/>
            <person name="Salis L."/>
            <person name="Schijlen E."/>
            <person name="Bossers A."/>
            <person name="Mateman C."/>
            <person name="Pijl A.S."/>
            <person name="de Ridder D."/>
            <person name="Groenen M.A."/>
            <person name="Visser M.E."/>
            <person name="Megens H.J."/>
        </authorList>
    </citation>
    <scope>NUCLEOTIDE SEQUENCE [LARGE SCALE GENOMIC DNA]</scope>
    <source>
        <strain evidence="10">WM2013NL</strain>
        <tissue evidence="10">Head and thorax</tissue>
    </source>
</reference>
<feature type="domain" description="Ig-like" evidence="9">
    <location>
        <begin position="115"/>
        <end position="196"/>
    </location>
</feature>
<sequence>MNAISRYNKPHFPISDPPIVRVEPKNVTVLEGAKILLKCEYESNPSSLLDVTWYRNGAKVDVNTPHYTGGTTDQHSLIILDASGEDMGNYSCVLTNNVGQGTSDGHIEVNVLYPPGPAKLTYSPWRVVKGKSLVLSCSIKERGRPEAHRYRWLRGGRPVSDIVSQNWTIDPVTLDHRTNFSCYGINAGGDGEMAVTSVDVLGIFKYAMNQYSGALYKSQNISLSCTVECAPLCSVQWLKDGQVIDPDKTDRYTVEVRHIAPQVNRNDFEATQSTLHWNMSAWARGVLDRTADTARYTCRSSKNLAGAPVNSTTKGFPMPSYSWRREHPSKAAGKEHGNTSLVLSSSNTLLLGPVQRKDGGDYVCEAYNRHGSVNTTVFLNVMFVPECGIKQSEKDGEQVLICTSHANPNEVSFSWKLKNDNDSLTDEKIWQQGPQSYLRLSTSVDVYRTYLCFANNSVGMSRA</sequence>
<evidence type="ECO:0000259" key="9">
    <source>
        <dbReference type="PROSITE" id="PS50835"/>
    </source>
</evidence>
<comment type="caution">
    <text evidence="10">The sequence shown here is derived from an EMBL/GenBank/DDBJ whole genome shotgun (WGS) entry which is preliminary data.</text>
</comment>
<dbReference type="InterPro" id="IPR036179">
    <property type="entry name" value="Ig-like_dom_sf"/>
</dbReference>
<dbReference type="Gene3D" id="2.60.40.10">
    <property type="entry name" value="Immunoglobulins"/>
    <property type="match status" value="4"/>
</dbReference>
<evidence type="ECO:0000256" key="3">
    <source>
        <dbReference type="ARBA" id="ARBA00023157"/>
    </source>
</evidence>
<evidence type="ECO:0000256" key="8">
    <source>
        <dbReference type="SAM" id="MobiDB-lite"/>
    </source>
</evidence>
<dbReference type="GO" id="GO:0033691">
    <property type="term" value="F:sialic acid binding"/>
    <property type="evidence" value="ECO:0007669"/>
    <property type="project" value="TreeGrafter"/>
</dbReference>
<evidence type="ECO:0000256" key="1">
    <source>
        <dbReference type="ARBA" id="ARBA00004613"/>
    </source>
</evidence>
<dbReference type="GO" id="GO:0009897">
    <property type="term" value="C:external side of plasma membrane"/>
    <property type="evidence" value="ECO:0007669"/>
    <property type="project" value="TreeGrafter"/>
</dbReference>
<dbReference type="InterPro" id="IPR007110">
    <property type="entry name" value="Ig-like_dom"/>
</dbReference>
<feature type="domain" description="Ig-like" evidence="9">
    <location>
        <begin position="385"/>
        <end position="463"/>
    </location>
</feature>
<dbReference type="GO" id="GO:0019903">
    <property type="term" value="F:protein phosphatase binding"/>
    <property type="evidence" value="ECO:0007669"/>
    <property type="project" value="TreeGrafter"/>
</dbReference>
<comment type="similarity">
    <text evidence="6">Belongs to the hemolin family.</text>
</comment>
<dbReference type="Pfam" id="PF07679">
    <property type="entry name" value="I-set"/>
    <property type="match status" value="1"/>
</dbReference>
<name>A0A0L7KRP3_OPEBR</name>